<dbReference type="EMBL" id="QWEH01000003">
    <property type="protein sequence ID" value="RHW33765.1"/>
    <property type="molecule type" value="Genomic_DNA"/>
</dbReference>
<evidence type="ECO:0000313" key="3">
    <source>
        <dbReference type="EMBL" id="RHW33765.1"/>
    </source>
</evidence>
<accession>A0A417YKC2</accession>
<evidence type="ECO:0000256" key="2">
    <source>
        <dbReference type="SAM" id="MobiDB-lite"/>
    </source>
</evidence>
<dbReference type="Proteomes" id="UP000285456">
    <property type="component" value="Unassembled WGS sequence"/>
</dbReference>
<feature type="compositionally biased region" description="Basic and acidic residues" evidence="2">
    <location>
        <begin position="118"/>
        <end position="129"/>
    </location>
</feature>
<dbReference type="OrthoDB" id="1655540at2"/>
<evidence type="ECO:0000313" key="4">
    <source>
        <dbReference type="Proteomes" id="UP000285456"/>
    </source>
</evidence>
<dbReference type="AlphaFoldDB" id="A0A417YKC2"/>
<proteinExistence type="predicted"/>
<keyword evidence="4" id="KW-1185">Reference proteome</keyword>
<protein>
    <recommendedName>
        <fullName evidence="5">Cytosolic protein</fullName>
    </recommendedName>
</protein>
<evidence type="ECO:0008006" key="5">
    <source>
        <dbReference type="Google" id="ProtNLM"/>
    </source>
</evidence>
<keyword evidence="1" id="KW-0175">Coiled coil</keyword>
<reference evidence="3 4" key="1">
    <citation type="journal article" date="2007" name="Int. J. Syst. Evol. Microbiol.">
        <title>Oceanobacillus profundus sp. nov., isolated from a deep-sea sediment core.</title>
        <authorList>
            <person name="Kim Y.G."/>
            <person name="Choi D.H."/>
            <person name="Hyun S."/>
            <person name="Cho B.C."/>
        </authorList>
    </citation>
    <scope>NUCLEOTIDE SEQUENCE [LARGE SCALE GENOMIC DNA]</scope>
    <source>
        <strain evidence="3 4">DSM 18246</strain>
    </source>
</reference>
<dbReference type="InterPro" id="IPR025953">
    <property type="entry name" value="YlbD_coat"/>
</dbReference>
<sequence length="129" mass="15188">MEDLHPSVVSFKSFINSHPALIKEIRKSGRSWQEYYEKWALLGEDDSYWDKYKVDKHKENVNEEKESVKNTELVSQLMKYTSNLDVNKMQGQVEQLSKAVTAIQEMVSQFKKTQKNNQPEKDSSKWVQD</sequence>
<organism evidence="3 4">
    <name type="scientific">Oceanobacillus profundus</name>
    <dbReference type="NCBI Taxonomy" id="372463"/>
    <lineage>
        <taxon>Bacteria</taxon>
        <taxon>Bacillati</taxon>
        <taxon>Bacillota</taxon>
        <taxon>Bacilli</taxon>
        <taxon>Bacillales</taxon>
        <taxon>Bacillaceae</taxon>
        <taxon>Oceanobacillus</taxon>
    </lineage>
</organism>
<evidence type="ECO:0000256" key="1">
    <source>
        <dbReference type="SAM" id="Coils"/>
    </source>
</evidence>
<comment type="caution">
    <text evidence="3">The sequence shown here is derived from an EMBL/GenBank/DDBJ whole genome shotgun (WGS) entry which is preliminary data.</text>
</comment>
<feature type="coiled-coil region" evidence="1">
    <location>
        <begin position="54"/>
        <end position="106"/>
    </location>
</feature>
<dbReference type="Pfam" id="PF14071">
    <property type="entry name" value="YlbD_coat"/>
    <property type="match status" value="1"/>
</dbReference>
<gene>
    <name evidence="3" type="ORF">D1B32_06890</name>
</gene>
<name>A0A417YKC2_9BACI</name>
<dbReference type="RefSeq" id="WP_118888969.1">
    <property type="nucleotide sequence ID" value="NZ_PHUT01000003.1"/>
</dbReference>
<feature type="region of interest" description="Disordered" evidence="2">
    <location>
        <begin position="110"/>
        <end position="129"/>
    </location>
</feature>